<dbReference type="Proteomes" id="UP001605036">
    <property type="component" value="Unassembled WGS sequence"/>
</dbReference>
<dbReference type="SUPFAM" id="SSF47587">
    <property type="entry name" value="Domain of poly(ADP-ribose) polymerase"/>
    <property type="match status" value="1"/>
</dbReference>
<evidence type="ECO:0000313" key="21">
    <source>
        <dbReference type="EMBL" id="KAL2610633.1"/>
    </source>
</evidence>
<dbReference type="InterPro" id="IPR008893">
    <property type="entry name" value="WGR_domain"/>
</dbReference>
<comment type="similarity">
    <text evidence="13">Belongs to the ARTD/PARP family.</text>
</comment>
<comment type="catalytic activity">
    <reaction evidence="2">
        <text>L-glutamyl-[protein] + NAD(+) = 5-O-(ADP-D-ribosyl)-L-glutamyl-[protein] + nicotinamide</text>
        <dbReference type="Rhea" id="RHEA:58224"/>
        <dbReference type="Rhea" id="RHEA-COMP:10208"/>
        <dbReference type="Rhea" id="RHEA-COMP:15089"/>
        <dbReference type="ChEBI" id="CHEBI:17154"/>
        <dbReference type="ChEBI" id="CHEBI:29973"/>
        <dbReference type="ChEBI" id="CHEBI:57540"/>
        <dbReference type="ChEBI" id="CHEBI:142540"/>
    </reaction>
</comment>
<dbReference type="SUPFAM" id="SSF56399">
    <property type="entry name" value="ADP-ribosylation"/>
    <property type="match status" value="1"/>
</dbReference>
<proteinExistence type="inferred from homology"/>
<dbReference type="PANTHER" id="PTHR10459:SF106">
    <property type="entry name" value="PROTEIN ADP-RIBOSYLTRANSFERASE PARP3"/>
    <property type="match status" value="1"/>
</dbReference>
<feature type="compositionally biased region" description="Basic and acidic residues" evidence="16">
    <location>
        <begin position="54"/>
        <end position="83"/>
    </location>
</feature>
<feature type="domain" description="PARP alpha-helical" evidence="19">
    <location>
        <begin position="491"/>
        <end position="610"/>
    </location>
</feature>
<dbReference type="PROSITE" id="PS51059">
    <property type="entry name" value="PARP_CATALYTIC"/>
    <property type="match status" value="1"/>
</dbReference>
<protein>
    <recommendedName>
        <fullName evidence="15">Poly [ADP-ribose] polymerase</fullName>
        <shortName evidence="15">PARP</shortName>
        <ecNumber evidence="15">2.4.2.-</ecNumber>
    </recommendedName>
</protein>
<dbReference type="PROSITE" id="PS51977">
    <property type="entry name" value="WGR"/>
    <property type="match status" value="1"/>
</dbReference>
<dbReference type="Pfam" id="PF02877">
    <property type="entry name" value="PARP_reg"/>
    <property type="match status" value="1"/>
</dbReference>
<evidence type="ECO:0000256" key="5">
    <source>
        <dbReference type="ARBA" id="ARBA00022679"/>
    </source>
</evidence>
<dbReference type="SUPFAM" id="SSF142921">
    <property type="entry name" value="WGR domain-like"/>
    <property type="match status" value="1"/>
</dbReference>
<keyword evidence="10" id="KW-0862">Zinc</keyword>
<evidence type="ECO:0000313" key="22">
    <source>
        <dbReference type="Proteomes" id="UP001605036"/>
    </source>
</evidence>
<dbReference type="Pfam" id="PF21728">
    <property type="entry name" value="PADR1_N"/>
    <property type="match status" value="1"/>
</dbReference>
<feature type="region of interest" description="Disordered" evidence="16">
    <location>
        <begin position="1"/>
        <end position="92"/>
    </location>
</feature>
<dbReference type="Pfam" id="PF00644">
    <property type="entry name" value="PARP"/>
    <property type="match status" value="1"/>
</dbReference>
<dbReference type="InterPro" id="IPR012982">
    <property type="entry name" value="PARP1-like_PADR1_Zn_ribbon"/>
</dbReference>
<gene>
    <name evidence="21" type="ORF">R1flu_029206</name>
</gene>
<dbReference type="Gene3D" id="1.20.142.10">
    <property type="entry name" value="Poly(ADP-ribose) polymerase, regulatory domain"/>
    <property type="match status" value="1"/>
</dbReference>
<evidence type="ECO:0000256" key="7">
    <source>
        <dbReference type="ARBA" id="ARBA00022723"/>
    </source>
</evidence>
<keyword evidence="11 15" id="KW-0520">NAD</keyword>
<feature type="domain" description="BRCT" evidence="17">
    <location>
        <begin position="215"/>
        <end position="308"/>
    </location>
</feature>
<dbReference type="SUPFAM" id="SSF52113">
    <property type="entry name" value="BRCT domain"/>
    <property type="match status" value="1"/>
</dbReference>
<feature type="domain" description="PARP catalytic" evidence="18">
    <location>
        <begin position="619"/>
        <end position="851"/>
    </location>
</feature>
<keyword evidence="22" id="KW-1185">Reference proteome</keyword>
<dbReference type="PROSITE" id="PS52007">
    <property type="entry name" value="PADR1"/>
    <property type="match status" value="1"/>
</dbReference>
<dbReference type="InterPro" id="IPR012317">
    <property type="entry name" value="Poly(ADP-ribose)pol_cat_dom"/>
</dbReference>
<dbReference type="SMART" id="SM01335">
    <property type="entry name" value="PADR1"/>
    <property type="match status" value="1"/>
</dbReference>
<dbReference type="InterPro" id="IPR049296">
    <property type="entry name" value="PARP1-like_PADR1_N"/>
</dbReference>
<dbReference type="InterPro" id="IPR036616">
    <property type="entry name" value="Poly(ADP-ribose)pol_reg_dom_sf"/>
</dbReference>
<dbReference type="Gene3D" id="3.90.228.10">
    <property type="match status" value="1"/>
</dbReference>
<evidence type="ECO:0000256" key="12">
    <source>
        <dbReference type="ARBA" id="ARBA00023242"/>
    </source>
</evidence>
<evidence type="ECO:0000256" key="11">
    <source>
        <dbReference type="ARBA" id="ARBA00023027"/>
    </source>
</evidence>
<keyword evidence="12" id="KW-0539">Nucleus</keyword>
<evidence type="ECO:0000259" key="20">
    <source>
        <dbReference type="PROSITE" id="PS51977"/>
    </source>
</evidence>
<dbReference type="PROSITE" id="PS51060">
    <property type="entry name" value="PARP_ALPHA_HD"/>
    <property type="match status" value="1"/>
</dbReference>
<dbReference type="EMBL" id="JBHFFA010000008">
    <property type="protein sequence ID" value="KAL2610633.1"/>
    <property type="molecule type" value="Genomic_DNA"/>
</dbReference>
<dbReference type="AlphaFoldDB" id="A0ABD1XSY8"/>
<dbReference type="Pfam" id="PF00533">
    <property type="entry name" value="BRCT"/>
    <property type="match status" value="1"/>
</dbReference>
<comment type="subcellular location">
    <subcellularLocation>
        <location evidence="3">Nucleus</location>
    </subcellularLocation>
</comment>
<evidence type="ECO:0000256" key="2">
    <source>
        <dbReference type="ARBA" id="ARBA00000459"/>
    </source>
</evidence>
<evidence type="ECO:0000256" key="9">
    <source>
        <dbReference type="ARBA" id="ARBA00022771"/>
    </source>
</evidence>
<dbReference type="GO" id="GO:0003950">
    <property type="term" value="F:NAD+ poly-ADP-ribosyltransferase activity"/>
    <property type="evidence" value="ECO:0007669"/>
    <property type="project" value="UniProtKB-UniRule"/>
</dbReference>
<dbReference type="InterPro" id="IPR036420">
    <property type="entry name" value="BRCT_dom_sf"/>
</dbReference>
<reference evidence="21 22" key="1">
    <citation type="submission" date="2024-09" db="EMBL/GenBank/DDBJ databases">
        <title>Chromosome-scale assembly of Riccia fluitans.</title>
        <authorList>
            <person name="Paukszto L."/>
            <person name="Sawicki J."/>
            <person name="Karawczyk K."/>
            <person name="Piernik-Szablinska J."/>
            <person name="Szczecinska M."/>
            <person name="Mazdziarz M."/>
        </authorList>
    </citation>
    <scope>NUCLEOTIDE SEQUENCE [LARGE SCALE GENOMIC DNA]</scope>
    <source>
        <strain evidence="21">Rf_01</strain>
        <tissue evidence="21">Aerial parts of the thallus</tissue>
    </source>
</reference>
<keyword evidence="7" id="KW-0479">Metal-binding</keyword>
<name>A0ABD1XSY8_9MARC</name>
<evidence type="ECO:0000256" key="3">
    <source>
        <dbReference type="ARBA" id="ARBA00004123"/>
    </source>
</evidence>
<keyword evidence="5 15" id="KW-0808">Transferase</keyword>
<comment type="function">
    <text evidence="14">Involved in the base excision repair (BER) pathway, by catalyzing the poly(ADP-ribosyl)ation of a limited number of acceptor proteins involved in chromatin architecture and in DNA metabolism. This modification follows DNA damages and appears as an obligatory step in a detection/signaling pathway leading to the reparation of DNA strand breaks.</text>
</comment>
<dbReference type="InterPro" id="IPR036930">
    <property type="entry name" value="WGR_dom_sf"/>
</dbReference>
<dbReference type="InterPro" id="IPR050800">
    <property type="entry name" value="ARTD/PARP"/>
</dbReference>
<keyword evidence="6" id="KW-0548">Nucleotidyltransferase</keyword>
<evidence type="ECO:0000259" key="19">
    <source>
        <dbReference type="PROSITE" id="PS51060"/>
    </source>
</evidence>
<dbReference type="InterPro" id="IPR004102">
    <property type="entry name" value="Poly(ADP-ribose)pol_reg_dom"/>
</dbReference>
<dbReference type="InterPro" id="IPR001357">
    <property type="entry name" value="BRCT_dom"/>
</dbReference>
<evidence type="ECO:0000256" key="14">
    <source>
        <dbReference type="ARBA" id="ARBA00024945"/>
    </source>
</evidence>
<keyword evidence="9" id="KW-0863">Zinc-finger</keyword>
<evidence type="ECO:0000256" key="6">
    <source>
        <dbReference type="ARBA" id="ARBA00022695"/>
    </source>
</evidence>
<dbReference type="SMART" id="SM00292">
    <property type="entry name" value="BRCT"/>
    <property type="match status" value="1"/>
</dbReference>
<evidence type="ECO:0000256" key="15">
    <source>
        <dbReference type="RuleBase" id="RU362114"/>
    </source>
</evidence>
<comment type="caution">
    <text evidence="21">The sequence shown here is derived from an EMBL/GenBank/DDBJ whole genome shotgun (WGS) entry which is preliminary data.</text>
</comment>
<evidence type="ECO:0000256" key="10">
    <source>
        <dbReference type="ARBA" id="ARBA00022833"/>
    </source>
</evidence>
<evidence type="ECO:0000256" key="8">
    <source>
        <dbReference type="ARBA" id="ARBA00022765"/>
    </source>
</evidence>
<comment type="catalytic activity">
    <reaction evidence="1">
        <text>L-aspartyl-[protein] + NAD(+) = 4-O-(ADP-D-ribosyl)-L-aspartyl-[protein] + nicotinamide</text>
        <dbReference type="Rhea" id="RHEA:54424"/>
        <dbReference type="Rhea" id="RHEA-COMP:9867"/>
        <dbReference type="Rhea" id="RHEA-COMP:13832"/>
        <dbReference type="ChEBI" id="CHEBI:17154"/>
        <dbReference type="ChEBI" id="CHEBI:29961"/>
        <dbReference type="ChEBI" id="CHEBI:57540"/>
        <dbReference type="ChEBI" id="CHEBI:138102"/>
    </reaction>
</comment>
<evidence type="ECO:0000256" key="1">
    <source>
        <dbReference type="ARBA" id="ARBA00000438"/>
    </source>
</evidence>
<dbReference type="Gene3D" id="3.40.50.10190">
    <property type="entry name" value="BRCT domain"/>
    <property type="match status" value="1"/>
</dbReference>
<dbReference type="PANTHER" id="PTHR10459">
    <property type="entry name" value="DNA LIGASE"/>
    <property type="match status" value="1"/>
</dbReference>
<accession>A0ABD1XSY8</accession>
<feature type="compositionally biased region" description="Basic and acidic residues" evidence="16">
    <location>
        <begin position="1"/>
        <end position="19"/>
    </location>
</feature>
<evidence type="ECO:0000256" key="4">
    <source>
        <dbReference type="ARBA" id="ARBA00022676"/>
    </source>
</evidence>
<evidence type="ECO:0000256" key="16">
    <source>
        <dbReference type="SAM" id="MobiDB-lite"/>
    </source>
</evidence>
<sequence length="851" mass="95124">MKETTTIETRGKARHDHGPKNGNAKRPKKAGDDEGAKRPKKVEEDLNEVLSAGEQKEQKEQKGRHGRKHKDEKSEAESDHEMSSSDEAAAAAAEELAQLVDELKKNVTVEELKTFLEENQLYTLGLDNEIYERSADALLFGPCAECPVCGGSLQYAGQVYKCTGYISPWSRCNYTSDSTEESRGKEKCKIPSSLKSDFLNKWVETHEPKTRPLFPRQKFLSGMTFVLAGRMARRQDTMKAEIAKHGGIVAPHVRPGVSAVLCNDNEVTGGGSSKTAEAVELGIPLCREKWLEDSIEKKRPLPLHSYNITGQIEGKGDDIPWDQRDPEEEAAVALMAELKLVGKRGVYKDSELEEKGGKIYEANDIIYNCAFSLCDLTEKLNQYAIMQLIEVDGTKTSDGEGQKLYLYFKEGRVGDAKSNKESLDLQDSTEAALQNFVDLFESLTGNDFQAWELEKFLRKKPGKYAPLDMSPGVDVRAGGLGVRQLGIAAVHCHLDPRVVESLKILLSQEVYRFAMTELALDAPDLPAGNLTVWHVNFCRRLLDEFAEYLKKGDKDIDRKARLCLDFSNKWFTMLHCTRPVIIDNFHLLAELGAATLETVRDISFASRLIGDISGGTLDDPISMCYQKMRCEMTALDREGEDFKMIEKYFTTTMDPLKEADGEYNCFIEDAVMIKSKAAPTFEEMMKMPNKMLLWCGMRTSNLVACMSRGFEPAITEIPGMSGYSFGRGFYCSDAACKAAKYGFTAVDRADGFAVLAVVSLGKTILEGTEPDKDVREYEHSKKGIKILGKRTPDKEGFFKFKEDITVPCGPLKDSNVEGAIQDYNEYVVYDAKQVMPMFLVRTRFEGVVTME</sequence>
<dbReference type="Pfam" id="PF08063">
    <property type="entry name" value="Zn_ribbon_PADR1"/>
    <property type="match status" value="1"/>
</dbReference>
<keyword evidence="4 15" id="KW-0328">Glycosyltransferase</keyword>
<dbReference type="PROSITE" id="PS50172">
    <property type="entry name" value="BRCT"/>
    <property type="match status" value="1"/>
</dbReference>
<evidence type="ECO:0000256" key="13">
    <source>
        <dbReference type="ARBA" id="ARBA00024347"/>
    </source>
</evidence>
<evidence type="ECO:0000259" key="18">
    <source>
        <dbReference type="PROSITE" id="PS51059"/>
    </source>
</evidence>
<dbReference type="SMART" id="SM00773">
    <property type="entry name" value="WGR"/>
    <property type="match status" value="1"/>
</dbReference>
<organism evidence="21 22">
    <name type="scientific">Riccia fluitans</name>
    <dbReference type="NCBI Taxonomy" id="41844"/>
    <lineage>
        <taxon>Eukaryota</taxon>
        <taxon>Viridiplantae</taxon>
        <taxon>Streptophyta</taxon>
        <taxon>Embryophyta</taxon>
        <taxon>Marchantiophyta</taxon>
        <taxon>Marchantiopsida</taxon>
        <taxon>Marchantiidae</taxon>
        <taxon>Marchantiales</taxon>
        <taxon>Ricciaceae</taxon>
        <taxon>Riccia</taxon>
    </lineage>
</organism>
<dbReference type="GO" id="GO:0016779">
    <property type="term" value="F:nucleotidyltransferase activity"/>
    <property type="evidence" value="ECO:0007669"/>
    <property type="project" value="UniProtKB-KW"/>
</dbReference>
<keyword evidence="8" id="KW-0013">ADP-ribosylation</keyword>
<dbReference type="EC" id="2.4.2.-" evidence="15"/>
<feature type="domain" description="WGR" evidence="20">
    <location>
        <begin position="356"/>
        <end position="464"/>
    </location>
</feature>
<dbReference type="GO" id="GO:0008270">
    <property type="term" value="F:zinc ion binding"/>
    <property type="evidence" value="ECO:0007669"/>
    <property type="project" value="UniProtKB-KW"/>
</dbReference>
<dbReference type="GO" id="GO:0005634">
    <property type="term" value="C:nucleus"/>
    <property type="evidence" value="ECO:0007669"/>
    <property type="project" value="UniProtKB-SubCell"/>
</dbReference>
<evidence type="ECO:0000259" key="17">
    <source>
        <dbReference type="PROSITE" id="PS50172"/>
    </source>
</evidence>
<feature type="compositionally biased region" description="Basic and acidic residues" evidence="16">
    <location>
        <begin position="29"/>
        <end position="44"/>
    </location>
</feature>
<dbReference type="Gene3D" id="3.90.640.80">
    <property type="match status" value="1"/>
</dbReference>